<organism evidence="1 2">
    <name type="scientific">Lactobacillus amylovorus subsp. animalium</name>
    <dbReference type="NCBI Taxonomy" id="3378536"/>
    <lineage>
        <taxon>Bacteria</taxon>
        <taxon>Bacillati</taxon>
        <taxon>Bacillota</taxon>
        <taxon>Bacilli</taxon>
        <taxon>Lactobacillales</taxon>
        <taxon>Lactobacillaceae</taxon>
        <taxon>Lactobacillus</taxon>
    </lineage>
</organism>
<reference evidence="1 2" key="1">
    <citation type="journal article" date="2024" name="Int. J. Syst. Evol. Microbiol.">
        <title>Proposal of Lactobacillus amylovorus subsp. animalis subsp. nov. and an emended description of Lactobacillus amylovorus.</title>
        <authorList>
            <person name="Yamane K."/>
            <person name="Tanizawa Y."/>
            <person name="Kobayashi H."/>
            <person name="Kamizono T."/>
            <person name="Kojima Y."/>
            <person name="Takagi H."/>
            <person name="Tohno M."/>
        </authorList>
    </citation>
    <scope>NUCLEOTIDE SEQUENCE [LARGE SCALE GENOMIC DNA]</scope>
    <source>
        <strain evidence="1 2">TKL145</strain>
    </source>
</reference>
<dbReference type="Proteomes" id="UP001437574">
    <property type="component" value="Unassembled WGS sequence"/>
</dbReference>
<protein>
    <submittedName>
        <fullName evidence="1">Uncharacterized protein</fullName>
    </submittedName>
</protein>
<accession>A0ABC9VKI7</accession>
<gene>
    <name evidence="1" type="ORF">LATKL145_02840</name>
</gene>
<sequence>MRLKKIAIFILVALGALILFLYSSSRMRTGDKYSPKPLENYMKFHHINGLIIINDKDGKPTVIENKETNNEADEVKAIDCFQLHPYKKL</sequence>
<proteinExistence type="predicted"/>
<comment type="caution">
    <text evidence="1">The sequence shown here is derived from an EMBL/GenBank/DDBJ whole genome shotgun (WGS) entry which is preliminary data.</text>
</comment>
<name>A0ABC9VKI7_LACAM</name>
<evidence type="ECO:0000313" key="2">
    <source>
        <dbReference type="Proteomes" id="UP001437574"/>
    </source>
</evidence>
<dbReference type="EMBL" id="BAAAAK010000002">
    <property type="protein sequence ID" value="GAA0041874.1"/>
    <property type="molecule type" value="Genomic_DNA"/>
</dbReference>
<dbReference type="AlphaFoldDB" id="A0ABC9VKI7"/>
<reference evidence="2" key="2">
    <citation type="submission" date="2024-01" db="EMBL/GenBank/DDBJ databases">
        <title>Draft genome sequence of Lactobacillus amylovorus strain TKL145.</title>
        <authorList>
            <person name="Tohno M."/>
            <person name="Tanizawa Y."/>
        </authorList>
    </citation>
    <scope>NUCLEOTIDE SEQUENCE [LARGE SCALE GENOMIC DNA]</scope>
    <source>
        <strain evidence="2">TKL145</strain>
    </source>
</reference>
<evidence type="ECO:0000313" key="1">
    <source>
        <dbReference type="EMBL" id="GAA0041874.1"/>
    </source>
</evidence>